<feature type="compositionally biased region" description="Low complexity" evidence="1">
    <location>
        <begin position="294"/>
        <end position="303"/>
    </location>
</feature>
<sequence>MRNWKELGEVPDSEDESLDSLEPQQDEHADFETEHERLPNELPKAPAIEDVWRIPSSPQRQDHGFLPPDDAGTTSPAPQRSVTPASSPLSSLSPEEEDHQEQSGHRESSLEQGIVDQNPRTPTDDNPRNEPSSLGDDEVSRPYVRITAASSADELAPGQAAALIRSLSPRCSPGEVNRQVSAGDGVVEGVGVSTQGAVQRERSLRPRKPIQQFPYLLENAQYANFMKSHGVRPLRVSIERAIPRTRTEEDSQEQEFEASASQELAADGTSGGIDESQPLLFDDATDDRDILALSSSPPSSSSPRTHLHTSSQQANGDQTDNSSIVEEDFPSLDDLARKPAKTPARNSKRYHSSNLLSSRKRFKPQLASSALPSPLSRLSRSDIWDMSSLSPEPRAMPEPSQDLGITPRLPPPRRPERPSDTASDRSRSLERNTPSDIVDLTGKDGSESSSDSETGSSSSDSNIGADLVRRNKRRIRGVLPASWLRLDRQRGRDAARKNRRSRDPSPDPGPRRGVAVPKLSTPKPSTTAPFLFDDSDDDNDDNELVTKPIEEHEVRPPSALDMLFDDAGDDSVVEEDHIDRMLSGAKRSGTSSGLPPFKKRKTTQKSVSTGLQVQKTRQPRITQALSRSHTTTRGTHGTIEPATNPVGRPHQRSHKRRLPKRAPTPPLLSILDVVEPEAPRFIRVAARTARTQRNQGKSSPSRKHIDLGTRRDNVDARSVLHDWRAGKIRPKIPNSVVNADGQARRHVLGDLSVNSATPSSTLRESAHPKPVGLAKHGHILGHVVADGVGIRDKSPRIRRPKPITQPSARPAQLEIDEHERPDTARFVAKKRALDALYRKGRKTRTLSTAASLAQLPDNDSAPGELQSPGDDLGPKASASPRPPQRDNKKSRFRKRFAPRQIDLEAPRFTHANDPLPEDSPIVHEAEEPSSQDKLTGLGPYGTHYTQHFEVFPLDHGVFFHESTIIGRGCINKLMEPAYLDKVRQTRPRASFAMDGQTLRWGSWDDTASSELGILVDWITEQLSHRGTTSEDFTALKRAVGGSEFILLYVLDSLSLSDDEAAKSFIGRTAEVFQGLLARIEESASTVTMPETTSKAYIEVLACSLVTILAVSRLNHGAGSNFSVNLQLEELLTRAARQCIKRLLGVGLEDLRVLYGELQQLSGRECGIRRDHTIANSWVALIRVLESACIPRSSFWDITQAVMMEPKIMLGSEAKEFERLWRDMFTLLPLCEFDNSGVLTVGMRHLSPIEGWSLPQQVLKRVFQLYTSNPRQGPNFNEYCRALAARCHYLIQQWGWRKCSGIIGTIFDFFGSHSLGHLRNEEVYKSPRFLENLAHNPSLAVEPEDRCFHIFIKTLALVILRMKKFGLTKDIKNLVARTLPNHNRQYLKENRVRQQDLAALRNHHDLLCTLFWAAPPTLRPGVHLIEKLVVPGSSHKEACLINLRAWSQLARYIVCSGEGSTAFRPFMSWQTSTFQQLLDQYLSAASDIQQQFLALPKAVPRISNEVVDSMIEKNKAAAMDVLYLSIKASFEVLKLAGSLGTATSTLNIYQLQQVFTRFDFSPGFDWSIILVAIETLELYISKVEQAAEAQYSSDSSNMTDPQEVEEAVLLLDHRVAEQFFFMTRTLLELPDTVSLKGQSEHGRCIEKAVTLSARMACRFIHSGITRTVNYFTSRKYGLFRELPVKLGSPQRTYLPLFLATLVKNHVFDFKDVGPSLLGLWLMAIVKPFQSLAYENYLADILKQKNVPYLQRAVAPAGIAPDYSSNRDFLAAALLFMRTDLRNANLVQRKQRRDEHAKCLELTMQKMKEDLRALKPDPAEHKRYMQFVREIVALIKSHGVGICVVDPFFTQPSSDYSPPIQDPQLHTAGIIAYGVRLSEGEATAAPQLFHYLYNNFKIALANDKLDEECTILEHAMGNPHIISFMLGRVLPAVAWATSKANDAWPLLDVYVGALRKLLTRSCLPKEIDEDSVEDVSGLLKNVMAWFRTLQGSDQPRLSITQLHIIARLVEMASLFHPSLITHLLSGSHPNTASLGDLMASFGKFAEEAAAHLDELLETEIVDAQLVLGHLQIGPLLAGVEDCGHGPGRLVFQSGRELNPQVDNFANVIAADVGRNWAVTATSISWNVAGSRGAGLTPATTQSGPGVRYEFRSGLELARQLRQHLELWIGGKGLSRSRGWRPRRRARVKGELGPMIF</sequence>
<dbReference type="GeneID" id="85308573"/>
<evidence type="ECO:0000313" key="2">
    <source>
        <dbReference type="EMBL" id="KAK1772702.1"/>
    </source>
</evidence>
<feature type="compositionally biased region" description="Basic and acidic residues" evidence="1">
    <location>
        <begin position="100"/>
        <end position="109"/>
    </location>
</feature>
<proteinExistence type="predicted"/>
<dbReference type="GO" id="GO:0035361">
    <property type="term" value="C:Cul8-RING ubiquitin ligase complex"/>
    <property type="evidence" value="ECO:0007669"/>
    <property type="project" value="TreeGrafter"/>
</dbReference>
<dbReference type="GO" id="GO:0005634">
    <property type="term" value="C:nucleus"/>
    <property type="evidence" value="ECO:0007669"/>
    <property type="project" value="InterPro"/>
</dbReference>
<feature type="compositionally biased region" description="Basic and acidic residues" evidence="1">
    <location>
        <begin position="25"/>
        <end position="39"/>
    </location>
</feature>
<comment type="caution">
    <text evidence="2">The sequence shown here is derived from an EMBL/GenBank/DDBJ whole genome shotgun (WGS) entry which is preliminary data.</text>
</comment>
<dbReference type="GO" id="GO:0031297">
    <property type="term" value="P:replication fork processing"/>
    <property type="evidence" value="ECO:0007669"/>
    <property type="project" value="InterPro"/>
</dbReference>
<feature type="compositionally biased region" description="Polar residues" evidence="1">
    <location>
        <begin position="72"/>
        <end position="85"/>
    </location>
</feature>
<feature type="compositionally biased region" description="Low complexity" evidence="1">
    <location>
        <begin position="257"/>
        <end position="266"/>
    </location>
</feature>
<feature type="compositionally biased region" description="Basic and acidic residues" evidence="1">
    <location>
        <begin position="489"/>
        <end position="505"/>
    </location>
</feature>
<dbReference type="PANTHER" id="PTHR28122">
    <property type="entry name" value="E3 UBIQUITIN-PROTEIN LIGASE SUBSTRATE RECEPTOR MMS22"/>
    <property type="match status" value="1"/>
</dbReference>
<feature type="compositionally biased region" description="Basic residues" evidence="1">
    <location>
        <begin position="649"/>
        <end position="660"/>
    </location>
</feature>
<feature type="compositionally biased region" description="Low complexity" evidence="1">
    <location>
        <begin position="447"/>
        <end position="461"/>
    </location>
</feature>
<feature type="compositionally biased region" description="Polar residues" evidence="1">
    <location>
        <begin position="754"/>
        <end position="763"/>
    </location>
</feature>
<accession>A0AAJ0CCE1</accession>
<feature type="compositionally biased region" description="Low complexity" evidence="1">
    <location>
        <begin position="626"/>
        <end position="638"/>
    </location>
</feature>
<feature type="compositionally biased region" description="Acidic residues" evidence="1">
    <location>
        <begin position="533"/>
        <end position="543"/>
    </location>
</feature>
<feature type="region of interest" description="Disordered" evidence="1">
    <location>
        <begin position="1"/>
        <end position="144"/>
    </location>
</feature>
<feature type="compositionally biased region" description="Low complexity" evidence="1">
    <location>
        <begin position="366"/>
        <end position="378"/>
    </location>
</feature>
<keyword evidence="3" id="KW-1185">Reference proteome</keyword>
<gene>
    <name evidence="2" type="ORF">QBC33DRAFT_483921</name>
</gene>
<feature type="compositionally biased region" description="Basic and acidic residues" evidence="1">
    <location>
        <begin position="413"/>
        <end position="430"/>
    </location>
</feature>
<evidence type="ECO:0000313" key="3">
    <source>
        <dbReference type="Proteomes" id="UP001244011"/>
    </source>
</evidence>
<feature type="region of interest" description="Disordered" evidence="1">
    <location>
        <begin position="584"/>
        <end position="664"/>
    </location>
</feature>
<organism evidence="2 3">
    <name type="scientific">Phialemonium atrogriseum</name>
    <dbReference type="NCBI Taxonomy" id="1093897"/>
    <lineage>
        <taxon>Eukaryota</taxon>
        <taxon>Fungi</taxon>
        <taxon>Dikarya</taxon>
        <taxon>Ascomycota</taxon>
        <taxon>Pezizomycotina</taxon>
        <taxon>Sordariomycetes</taxon>
        <taxon>Sordariomycetidae</taxon>
        <taxon>Cephalothecales</taxon>
        <taxon>Cephalothecaceae</taxon>
        <taxon>Phialemonium</taxon>
    </lineage>
</organism>
<feature type="region of interest" description="Disordered" evidence="1">
    <location>
        <begin position="848"/>
        <end position="938"/>
    </location>
</feature>
<name>A0AAJ0CCE1_9PEZI</name>
<feature type="compositionally biased region" description="Acidic residues" evidence="1">
    <location>
        <begin position="9"/>
        <end position="19"/>
    </location>
</feature>
<dbReference type="GO" id="GO:0000724">
    <property type="term" value="P:double-strand break repair via homologous recombination"/>
    <property type="evidence" value="ECO:0007669"/>
    <property type="project" value="TreeGrafter"/>
</dbReference>
<evidence type="ECO:0000256" key="1">
    <source>
        <dbReference type="SAM" id="MobiDB-lite"/>
    </source>
</evidence>
<feature type="region of interest" description="Disordered" evidence="1">
    <location>
        <begin position="489"/>
        <end position="543"/>
    </location>
</feature>
<dbReference type="EMBL" id="MU838997">
    <property type="protein sequence ID" value="KAK1772702.1"/>
    <property type="molecule type" value="Genomic_DNA"/>
</dbReference>
<feature type="compositionally biased region" description="Polar residues" evidence="1">
    <location>
        <begin position="308"/>
        <end position="324"/>
    </location>
</feature>
<dbReference type="RefSeq" id="XP_060288915.1">
    <property type="nucleotide sequence ID" value="XM_060425386.1"/>
</dbReference>
<feature type="region of interest" description="Disordered" evidence="1">
    <location>
        <begin position="754"/>
        <end position="773"/>
    </location>
</feature>
<dbReference type="PANTHER" id="PTHR28122:SF1">
    <property type="entry name" value="E3 UBIQUITIN-PROTEIN LIGASE SUBSTRATE RECEPTOR MMS22"/>
    <property type="match status" value="1"/>
</dbReference>
<dbReference type="Proteomes" id="UP001244011">
    <property type="component" value="Unassembled WGS sequence"/>
</dbReference>
<dbReference type="Pfam" id="PF09462">
    <property type="entry name" value="Mus7"/>
    <property type="match status" value="1"/>
</dbReference>
<feature type="compositionally biased region" description="Polar residues" evidence="1">
    <location>
        <begin position="604"/>
        <end position="625"/>
    </location>
</feature>
<protein>
    <submittedName>
        <fullName evidence="2">Mus7/MMS22 family-domain-containing protein</fullName>
    </submittedName>
</protein>
<feature type="region of interest" description="Disordered" evidence="1">
    <location>
        <begin position="242"/>
        <end position="472"/>
    </location>
</feature>
<reference evidence="2" key="1">
    <citation type="submission" date="2023-06" db="EMBL/GenBank/DDBJ databases">
        <title>Genome-scale phylogeny and comparative genomics of the fungal order Sordariales.</title>
        <authorList>
            <consortium name="Lawrence Berkeley National Laboratory"/>
            <person name="Hensen N."/>
            <person name="Bonometti L."/>
            <person name="Westerberg I."/>
            <person name="Brannstrom I.O."/>
            <person name="Guillou S."/>
            <person name="Cros-Aarteil S."/>
            <person name="Calhoun S."/>
            <person name="Haridas S."/>
            <person name="Kuo A."/>
            <person name="Mondo S."/>
            <person name="Pangilinan J."/>
            <person name="Riley R."/>
            <person name="Labutti K."/>
            <person name="Andreopoulos B."/>
            <person name="Lipzen A."/>
            <person name="Chen C."/>
            <person name="Yanf M."/>
            <person name="Daum C."/>
            <person name="Ng V."/>
            <person name="Clum A."/>
            <person name="Steindorff A."/>
            <person name="Ohm R."/>
            <person name="Martin F."/>
            <person name="Silar P."/>
            <person name="Natvig D."/>
            <person name="Lalanne C."/>
            <person name="Gautier V."/>
            <person name="Ament-Velasquez S.L."/>
            <person name="Kruys A."/>
            <person name="Hutchinson M.I."/>
            <person name="Powell A.J."/>
            <person name="Barry K."/>
            <person name="Miller A.N."/>
            <person name="Grigoriev I.V."/>
            <person name="Debuchy R."/>
            <person name="Gladieux P."/>
            <person name="Thoren M.H."/>
            <person name="Johannesson H."/>
        </authorList>
    </citation>
    <scope>NUCLEOTIDE SEQUENCE</scope>
    <source>
        <strain evidence="2">8032-3</strain>
    </source>
</reference>
<dbReference type="InterPro" id="IPR019021">
    <property type="entry name" value="Mms22"/>
</dbReference>
<feature type="region of interest" description="Disordered" evidence="1">
    <location>
        <begin position="785"/>
        <end position="822"/>
    </location>
</feature>